<dbReference type="STRING" id="1515612.SKP52_22140"/>
<dbReference type="PANTHER" id="PTHR23028">
    <property type="entry name" value="ACETYLTRANSFERASE"/>
    <property type="match status" value="1"/>
</dbReference>
<dbReference type="OrthoDB" id="9796461at2"/>
<keyword evidence="1" id="KW-0472">Membrane</keyword>
<dbReference type="HOGENOM" id="CLU_005679_2_1_5"/>
<feature type="transmembrane region" description="Helical" evidence="1">
    <location>
        <begin position="83"/>
        <end position="103"/>
    </location>
</feature>
<dbReference type="KEGG" id="sphk:SKP52_22140"/>
<feature type="transmembrane region" description="Helical" evidence="1">
    <location>
        <begin position="168"/>
        <end position="190"/>
    </location>
</feature>
<dbReference type="Pfam" id="PF01757">
    <property type="entry name" value="Acyl_transf_3"/>
    <property type="match status" value="1"/>
</dbReference>
<dbReference type="GO" id="GO:0016747">
    <property type="term" value="F:acyltransferase activity, transferring groups other than amino-acyl groups"/>
    <property type="evidence" value="ECO:0007669"/>
    <property type="project" value="InterPro"/>
</dbReference>
<evidence type="ECO:0000313" key="3">
    <source>
        <dbReference type="EMBL" id="AJA11278.1"/>
    </source>
</evidence>
<feature type="transmembrane region" description="Helical" evidence="1">
    <location>
        <begin position="254"/>
        <end position="273"/>
    </location>
</feature>
<dbReference type="InterPro" id="IPR002656">
    <property type="entry name" value="Acyl_transf_3_dom"/>
</dbReference>
<dbReference type="EMBL" id="CP009122">
    <property type="protein sequence ID" value="AJA11278.1"/>
    <property type="molecule type" value="Genomic_DNA"/>
</dbReference>
<evidence type="ECO:0000256" key="1">
    <source>
        <dbReference type="SAM" id="Phobius"/>
    </source>
</evidence>
<dbReference type="AlphaFoldDB" id="A0A0A7PPW2"/>
<gene>
    <name evidence="3" type="ORF">SKP52_22140</name>
</gene>
<proteinExistence type="predicted"/>
<feature type="domain" description="Acyltransferase 3" evidence="2">
    <location>
        <begin position="13"/>
        <end position="340"/>
    </location>
</feature>
<protein>
    <submittedName>
        <fullName evidence="3">Putative membrane protein</fullName>
    </submittedName>
</protein>
<feature type="transmembrane region" description="Helical" evidence="1">
    <location>
        <begin position="44"/>
        <end position="62"/>
    </location>
</feature>
<keyword evidence="4" id="KW-1185">Reference proteome</keyword>
<organism evidence="3 4">
    <name type="scientific">Sphingopyxis fribergensis</name>
    <dbReference type="NCBI Taxonomy" id="1515612"/>
    <lineage>
        <taxon>Bacteria</taxon>
        <taxon>Pseudomonadati</taxon>
        <taxon>Pseudomonadota</taxon>
        <taxon>Alphaproteobacteria</taxon>
        <taxon>Sphingomonadales</taxon>
        <taxon>Sphingomonadaceae</taxon>
        <taxon>Sphingopyxis</taxon>
    </lineage>
</organism>
<keyword evidence="1" id="KW-1133">Transmembrane helix</keyword>
<feature type="transmembrane region" description="Helical" evidence="1">
    <location>
        <begin position="12"/>
        <end position="32"/>
    </location>
</feature>
<feature type="transmembrane region" description="Helical" evidence="1">
    <location>
        <begin position="142"/>
        <end position="161"/>
    </location>
</feature>
<dbReference type="PANTHER" id="PTHR23028:SF134">
    <property type="entry name" value="PUTATIVE (AFU_ORTHOLOGUE AFUA_4G08520)-RELATED"/>
    <property type="match status" value="1"/>
</dbReference>
<accession>A0A0A7PPW2</accession>
<name>A0A0A7PPW2_9SPHN</name>
<dbReference type="InterPro" id="IPR050879">
    <property type="entry name" value="Acyltransferase_3"/>
</dbReference>
<keyword evidence="1" id="KW-0812">Transmembrane</keyword>
<dbReference type="RefSeq" id="WP_039578765.1">
    <property type="nucleotide sequence ID" value="NZ_CP009122.1"/>
</dbReference>
<evidence type="ECO:0000259" key="2">
    <source>
        <dbReference type="Pfam" id="PF01757"/>
    </source>
</evidence>
<evidence type="ECO:0000313" key="4">
    <source>
        <dbReference type="Proteomes" id="UP000030907"/>
    </source>
</evidence>
<feature type="transmembrane region" description="Helical" evidence="1">
    <location>
        <begin position="323"/>
        <end position="344"/>
    </location>
</feature>
<sequence>MSDSSAVPKQHYIFLDGLRGVAAIMVLLLHWFEGNGKELFGSGLLAVDFFFILSGFVVALAYEQRLLAQGKSAQFIRQRFIRLYPMIAAGVLLGFMRFAMLSFQESGSPIDEVLVTQLVGGLAMIPFDLGGGVAGFFPLNNALWSLHFEFIAYLAFWLVLYRVSTFRLAVIALVAMLGCYVWAMMTFGPADLRSAAGDTATGYTHALSRVAFSFTLGMMIFRCRDRITSAVLPGGRWLVLLLVAALALPRDLVPPLAVMALLALVFPYIIAAGTKVVHSGPFTGAEKVLGDLSYPLYALHVPLIWTMNGACKTLGIGFTQNPFLNGIFILPLTLAVSYAAFLLYDRPLRRWLTARFANRRTVVPAAIGDPIF</sequence>
<feature type="transmembrane region" description="Helical" evidence="1">
    <location>
        <begin position="202"/>
        <end position="221"/>
    </location>
</feature>
<reference evidence="3 4" key="1">
    <citation type="journal article" date="2015" name="Int. J. Syst. Evol. Microbiol.">
        <title>Description of Sphingopyxis fribergensis sp. nov. - a soil bacterium with the ability to degrade styrene and phenylacetic acid.</title>
        <authorList>
            <person name="Oelschlagel M."/>
            <person name="Ruckert C."/>
            <person name="Kalinowski J."/>
            <person name="Schmidt G."/>
            <person name="Schlomann M."/>
            <person name="Tischler D."/>
        </authorList>
    </citation>
    <scope>NUCLEOTIDE SEQUENCE [LARGE SCALE GENOMIC DNA]</scope>
    <source>
        <strain evidence="3 4">Kp5.2</strain>
    </source>
</reference>
<dbReference type="Proteomes" id="UP000030907">
    <property type="component" value="Chromosome"/>
</dbReference>